<dbReference type="EMBL" id="CP002026">
    <property type="protein sequence ID" value="ADH88112.1"/>
    <property type="molecule type" value="Genomic_DNA"/>
</dbReference>
<name>D7A5I8_ANCN5</name>
<organism evidence="1 2">
    <name type="scientific">Ancylobacter novellus (strain ATCC 8093 / DSM 506 / JCM 20403 / CCM 1077 / IAM 12100 / NBRC 12443 / NCIMB 10456)</name>
    <name type="common">Starkeya novella</name>
    <dbReference type="NCBI Taxonomy" id="639283"/>
    <lineage>
        <taxon>Bacteria</taxon>
        <taxon>Pseudomonadati</taxon>
        <taxon>Pseudomonadota</taxon>
        <taxon>Alphaproteobacteria</taxon>
        <taxon>Hyphomicrobiales</taxon>
        <taxon>Xanthobacteraceae</taxon>
        <taxon>Ancylobacter</taxon>
    </lineage>
</organism>
<dbReference type="AlphaFoldDB" id="D7A5I8"/>
<accession>D7A5I8</accession>
<gene>
    <name evidence="1" type="ordered locus">Snov_0784</name>
</gene>
<evidence type="ECO:0000313" key="1">
    <source>
        <dbReference type="EMBL" id="ADH88112.1"/>
    </source>
</evidence>
<sequence>MSHSSTLIELDERIAIARQNLSELTEQAAALSGGADEERTAERIADQQALLDNLIHQRETLAE</sequence>
<proteinExistence type="predicted"/>
<evidence type="ECO:0000313" key="2">
    <source>
        <dbReference type="Proteomes" id="UP000006633"/>
    </source>
</evidence>
<dbReference type="Proteomes" id="UP000006633">
    <property type="component" value="Chromosome"/>
</dbReference>
<dbReference type="OrthoDB" id="8452991at2"/>
<dbReference type="KEGG" id="sno:Snov_0784"/>
<keyword evidence="2" id="KW-1185">Reference proteome</keyword>
<reference evidence="1 2" key="1">
    <citation type="journal article" date="2012" name="Stand. Genomic Sci.">
        <title>Complete genome sequence of the facultatively chemolithoautotrophic and methylotrophic alpha Proteobacterium Starkeya novella type strain (ATCC 8093(T)).</title>
        <authorList>
            <person name="Kappler U."/>
            <person name="Davenport K."/>
            <person name="Beatson S."/>
            <person name="Lucas S."/>
            <person name="Lapidus A."/>
            <person name="Copeland A."/>
            <person name="Berry K.W."/>
            <person name="Glavina Del Rio T."/>
            <person name="Hammon N."/>
            <person name="Dalin E."/>
            <person name="Tice H."/>
            <person name="Pitluck S."/>
            <person name="Richardson P."/>
            <person name="Bruce D."/>
            <person name="Goodwin L.A."/>
            <person name="Han C."/>
            <person name="Tapia R."/>
            <person name="Detter J.C."/>
            <person name="Chang Y.J."/>
            <person name="Jeffries C.D."/>
            <person name="Land M."/>
            <person name="Hauser L."/>
            <person name="Kyrpides N.C."/>
            <person name="Goker M."/>
            <person name="Ivanova N."/>
            <person name="Klenk H.P."/>
            <person name="Woyke T."/>
        </authorList>
    </citation>
    <scope>NUCLEOTIDE SEQUENCE [LARGE SCALE GENOMIC DNA]</scope>
    <source>
        <strain evidence="2">ATCC 8093 / DSM 506 / JCM 20403 / CCM 1077 / IAM 12100 / NBRC 12443 / NCIMB 10456</strain>
    </source>
</reference>
<dbReference type="eggNOG" id="ENOG5033KJ9">
    <property type="taxonomic scope" value="Bacteria"/>
</dbReference>
<dbReference type="HOGENOM" id="CLU_205649_0_0_5"/>
<protein>
    <submittedName>
        <fullName evidence="1">Uncharacterized protein</fullName>
    </submittedName>
</protein>
<dbReference type="RefSeq" id="WP_013165617.1">
    <property type="nucleotide sequence ID" value="NC_014217.1"/>
</dbReference>